<dbReference type="GO" id="GO:0006631">
    <property type="term" value="P:fatty acid metabolic process"/>
    <property type="evidence" value="ECO:0007669"/>
    <property type="project" value="TreeGrafter"/>
</dbReference>
<evidence type="ECO:0000256" key="1">
    <source>
        <dbReference type="ARBA" id="ARBA00004184"/>
    </source>
</evidence>
<dbReference type="Pfam" id="PF03015">
    <property type="entry name" value="Sterile"/>
    <property type="match status" value="1"/>
</dbReference>
<dbReference type="InterPro" id="IPR033640">
    <property type="entry name" value="FAR_C"/>
</dbReference>
<dbReference type="Pfam" id="PF19277">
    <property type="entry name" value="GPAT_C"/>
    <property type="match status" value="1"/>
</dbReference>
<dbReference type="Proteomes" id="UP000039865">
    <property type="component" value="Unassembled WGS sequence"/>
</dbReference>
<gene>
    <name evidence="3" type="primary">Contig18554.g19714</name>
    <name evidence="3" type="ORF">STYLEM_16964</name>
</gene>
<proteinExistence type="predicted"/>
<dbReference type="GO" id="GO:0004366">
    <property type="term" value="F:glycerol-3-phosphate O-acyltransferase activity"/>
    <property type="evidence" value="ECO:0007669"/>
    <property type="project" value="TreeGrafter"/>
</dbReference>
<dbReference type="SMART" id="SM00563">
    <property type="entry name" value="PlsC"/>
    <property type="match status" value="1"/>
</dbReference>
<evidence type="ECO:0000313" key="4">
    <source>
        <dbReference type="Proteomes" id="UP000039865"/>
    </source>
</evidence>
<feature type="domain" description="Phospholipid/glycerol acyltransferase" evidence="2">
    <location>
        <begin position="600"/>
        <end position="733"/>
    </location>
</feature>
<dbReference type="GO" id="GO:0008654">
    <property type="term" value="P:phospholipid biosynthetic process"/>
    <property type="evidence" value="ECO:0007669"/>
    <property type="project" value="TreeGrafter"/>
</dbReference>
<dbReference type="InParanoid" id="A0A078B0M1"/>
<dbReference type="GO" id="GO:0012505">
    <property type="term" value="C:endomembrane system"/>
    <property type="evidence" value="ECO:0007669"/>
    <property type="project" value="UniProtKB-SubCell"/>
</dbReference>
<dbReference type="InterPro" id="IPR022284">
    <property type="entry name" value="GPAT/DHAPAT"/>
</dbReference>
<dbReference type="InterPro" id="IPR045520">
    <property type="entry name" value="GPAT/DHAPAT_C"/>
</dbReference>
<dbReference type="CDD" id="cd05236">
    <property type="entry name" value="FAR-N_SDR_e"/>
    <property type="match status" value="1"/>
</dbReference>
<evidence type="ECO:0000259" key="2">
    <source>
        <dbReference type="SMART" id="SM00563"/>
    </source>
</evidence>
<dbReference type="GO" id="GO:0031966">
    <property type="term" value="C:mitochondrial membrane"/>
    <property type="evidence" value="ECO:0007669"/>
    <property type="project" value="TreeGrafter"/>
</dbReference>
<dbReference type="GO" id="GO:0006072">
    <property type="term" value="P:glycerol-3-phosphate metabolic process"/>
    <property type="evidence" value="ECO:0007669"/>
    <property type="project" value="TreeGrafter"/>
</dbReference>
<dbReference type="PANTHER" id="PTHR12563:SF17">
    <property type="entry name" value="DIHYDROXYACETONE PHOSPHATE ACYLTRANSFERASE"/>
    <property type="match status" value="1"/>
</dbReference>
<dbReference type="Pfam" id="PF01553">
    <property type="entry name" value="Acyltransferase"/>
    <property type="match status" value="1"/>
</dbReference>
<dbReference type="OMA" id="FVWFAGS"/>
<dbReference type="AlphaFoldDB" id="A0A078B0M1"/>
<dbReference type="CDD" id="cd09071">
    <property type="entry name" value="FAR_C"/>
    <property type="match status" value="1"/>
</dbReference>
<dbReference type="InterPro" id="IPR013120">
    <property type="entry name" value="FAR_NAD-bd"/>
</dbReference>
<name>A0A078B0M1_STYLE</name>
<dbReference type="InterPro" id="IPR036291">
    <property type="entry name" value="NAD(P)-bd_dom_sf"/>
</dbReference>
<dbReference type="SUPFAM" id="SSF51735">
    <property type="entry name" value="NAD(P)-binding Rossmann-fold domains"/>
    <property type="match status" value="1"/>
</dbReference>
<sequence length="1159" mass="134996">MIKEFYKDKVILITGTTGFLGKVVLEKFFRSLSDFKRIYLLVRPKKGTKPMDRINREILQSQCFDNVRGLPQFDSIVKNKIVPIEGDITKENLAINPKDREILINDLDIVINCAASVDFNERLCDAIQINYFGCLRMYQLAEECKNLKVFCHVSTCYVNSEKKGFIKEQIYDINEDSEELINRILRMTPQQQDEQLAQILGPWPNTYTFTKSMGERTLKKMRRPDIPVVLLRPSIIGASLQEPMQGWTDTFSAAGGLTLAGSLGIVNYIRGDGDYISDLVPVDYVSNCIIVATAIQAQTKKPDLLVVHSATSHNNPITWHQYMNECFKYLTMQPFQQQVFKPYIKFVANKKLYNALFFLRNDLPVRVLNKIAMIPGIGGPQMQKNAQKLQKINMRALSLGSMFEHFTNNEWIYESNQIYNLQAQMSQDEIKEFQFDAKTIDWPLYVKIYVYGMQKFILKEEVICPTQEKAPIIPKNNFTYFEDIKFAFLNGQTISHSDPNRLRYDTLNSNYVQDYIYSALNNDKGASGKPLDLVPKTYDSYMKQAAGYLGEMQAVIRPSAVRPMLWLLSKIWQRIYDQIIVNESGLNNLKQLLQKKDQGVILVPTHKSFIDFLLVAYIHYHYQMDLPFTCGEEQLFKIALIKFFLRSGGGFFQNEKLKNDKLFAAVMSGYIQALMGQNCAIQIFLEKKRSRSGKIQRPNEDLFDQILENYFIKNKSKDNLKDLKFVPITINYDIVYDGEQFPMELLGESKVEESFIRVLKQFSNLNKNIGKVVVKYCEPVSLEEYTARYLQSNKITKDTLIKSEEQMKHFITNFGQKLCQNQTDNLVIMITSLTASILLMHRKGISYDQLLQKSEWLFQEVQARNAELSFNSSPSSTMISTSLGYLGKFIDQKRNVFEPSVSAKKDYKNIVMLSYYRNNLTHLFINDSEIACCIFGFGSILDLSKNEIKVDELEQKYKYLQDLLSEEFVIRKTNKTKDNFLKNLEFMESRRLFTYDKTNQTLKMQLQDSKQQYGHSFLCHMLLPYIESYWLTFIYFISLDNRQAQIEENSLYNKIQWLAEALYDQGHVKFYESCMLESMRNAVKRYTQMGVLTQRTIIKKRQETYTYSLSEKYQDEANIEEFYEELVFYLPYPSSVNLPKIQNEIRKIMMSDIQLLPKL</sequence>
<dbReference type="OrthoDB" id="429813at2759"/>
<dbReference type="Gene3D" id="3.40.50.720">
    <property type="entry name" value="NAD(P)-binding Rossmann-like Domain"/>
    <property type="match status" value="1"/>
</dbReference>
<dbReference type="GO" id="GO:0019432">
    <property type="term" value="P:triglyceride biosynthetic process"/>
    <property type="evidence" value="ECO:0007669"/>
    <property type="project" value="TreeGrafter"/>
</dbReference>
<reference evidence="3 4" key="1">
    <citation type="submission" date="2014-06" db="EMBL/GenBank/DDBJ databases">
        <authorList>
            <person name="Swart Estienne"/>
        </authorList>
    </citation>
    <scope>NUCLEOTIDE SEQUENCE [LARGE SCALE GENOMIC DNA]</scope>
    <source>
        <strain evidence="3 4">130c</strain>
    </source>
</reference>
<dbReference type="PANTHER" id="PTHR12563">
    <property type="entry name" value="GLYCEROL-3-PHOSPHATE ACYLTRANSFERASE"/>
    <property type="match status" value="1"/>
</dbReference>
<dbReference type="Pfam" id="PF07993">
    <property type="entry name" value="NAD_binding_4"/>
    <property type="match status" value="1"/>
</dbReference>
<dbReference type="FunFam" id="3.40.50.720:FF:000458">
    <property type="entry name" value="Fatty acyl-CoA reductase"/>
    <property type="match status" value="1"/>
</dbReference>
<dbReference type="InterPro" id="IPR002123">
    <property type="entry name" value="Plipid/glycerol_acylTrfase"/>
</dbReference>
<comment type="subcellular location">
    <subcellularLocation>
        <location evidence="1">Endomembrane system</location>
        <topology evidence="1">Peripheral membrane protein</topology>
    </subcellularLocation>
</comment>
<dbReference type="EMBL" id="CCKQ01015990">
    <property type="protein sequence ID" value="CDW87851.1"/>
    <property type="molecule type" value="Genomic_DNA"/>
</dbReference>
<keyword evidence="4" id="KW-1185">Reference proteome</keyword>
<evidence type="ECO:0000313" key="3">
    <source>
        <dbReference type="EMBL" id="CDW87851.1"/>
    </source>
</evidence>
<organism evidence="3 4">
    <name type="scientific">Stylonychia lemnae</name>
    <name type="common">Ciliate</name>
    <dbReference type="NCBI Taxonomy" id="5949"/>
    <lineage>
        <taxon>Eukaryota</taxon>
        <taxon>Sar</taxon>
        <taxon>Alveolata</taxon>
        <taxon>Ciliophora</taxon>
        <taxon>Intramacronucleata</taxon>
        <taxon>Spirotrichea</taxon>
        <taxon>Stichotrichia</taxon>
        <taxon>Sporadotrichida</taxon>
        <taxon>Oxytrichidae</taxon>
        <taxon>Stylonychinae</taxon>
        <taxon>Stylonychia</taxon>
    </lineage>
</organism>
<accession>A0A078B0M1</accession>
<dbReference type="SUPFAM" id="SSF69593">
    <property type="entry name" value="Glycerol-3-phosphate (1)-acyltransferase"/>
    <property type="match status" value="1"/>
</dbReference>
<protein>
    <submittedName>
        <fullName evidence="3">Male sterility protein</fullName>
    </submittedName>
</protein>